<comment type="caution">
    <text evidence="5">The sequence shown here is derived from an EMBL/GenBank/DDBJ whole genome shotgun (WGS) entry which is preliminary data.</text>
</comment>
<organism evidence="5 6">
    <name type="scientific">Candidatus Blackburnbacteria bacterium RIFCSPHIGHO2_01_FULL_43_15b</name>
    <dbReference type="NCBI Taxonomy" id="1797513"/>
    <lineage>
        <taxon>Bacteria</taxon>
        <taxon>Candidatus Blackburniibacteriota</taxon>
    </lineage>
</organism>
<dbReference type="NCBIfam" id="NF003698">
    <property type="entry name" value="PRK05309.1"/>
    <property type="match status" value="1"/>
</dbReference>
<dbReference type="InterPro" id="IPR001971">
    <property type="entry name" value="Ribosomal_uS11"/>
</dbReference>
<evidence type="ECO:0000256" key="1">
    <source>
        <dbReference type="ARBA" id="ARBA00006194"/>
    </source>
</evidence>
<dbReference type="STRING" id="1797513.A2782_00720"/>
<comment type="function">
    <text evidence="4">Located on the platform of the 30S subunit, it bridges several disparate RNA helices of the 16S rRNA. Forms part of the Shine-Dalgarno cleft in the 70S ribosome.</text>
</comment>
<keyword evidence="4" id="KW-0694">RNA-binding</keyword>
<evidence type="ECO:0000256" key="3">
    <source>
        <dbReference type="ARBA" id="ARBA00023274"/>
    </source>
</evidence>
<dbReference type="GO" id="GO:0019843">
    <property type="term" value="F:rRNA binding"/>
    <property type="evidence" value="ECO:0007669"/>
    <property type="project" value="UniProtKB-UniRule"/>
</dbReference>
<name>A0A1G1UYV7_9BACT</name>
<comment type="similarity">
    <text evidence="1 4">Belongs to the universal ribosomal protein uS11 family.</text>
</comment>
<evidence type="ECO:0000256" key="2">
    <source>
        <dbReference type="ARBA" id="ARBA00022980"/>
    </source>
</evidence>
<comment type="subunit">
    <text evidence="4">Part of the 30S ribosomal subunit. Interacts with proteins S7 and S18. Binds to IF-3.</text>
</comment>
<sequence length="131" mass="13872">MAEKANTKTTKQKAQNVPNGKVYVNATFNNTLITVTDDVGNSIASGSSGRAGFKGTRKATPYAATTAVESAIKKAKDEFGVKSVDVFIKGPGPGRDAALRAIKSLGLRMNMIADVTPMPYNGPRAKKKRRA</sequence>
<keyword evidence="4" id="KW-0699">rRNA-binding</keyword>
<dbReference type="GO" id="GO:0006412">
    <property type="term" value="P:translation"/>
    <property type="evidence" value="ECO:0007669"/>
    <property type="project" value="UniProtKB-UniRule"/>
</dbReference>
<proteinExistence type="inferred from homology"/>
<dbReference type="SUPFAM" id="SSF53137">
    <property type="entry name" value="Translational machinery components"/>
    <property type="match status" value="1"/>
</dbReference>
<protein>
    <recommendedName>
        <fullName evidence="4">Small ribosomal subunit protein uS11</fullName>
    </recommendedName>
</protein>
<dbReference type="Proteomes" id="UP000177967">
    <property type="component" value="Unassembled WGS sequence"/>
</dbReference>
<evidence type="ECO:0000313" key="6">
    <source>
        <dbReference type="Proteomes" id="UP000177967"/>
    </source>
</evidence>
<keyword evidence="2 4" id="KW-0689">Ribosomal protein</keyword>
<dbReference type="GO" id="GO:0005840">
    <property type="term" value="C:ribosome"/>
    <property type="evidence" value="ECO:0007669"/>
    <property type="project" value="UniProtKB-KW"/>
</dbReference>
<dbReference type="PANTHER" id="PTHR11759">
    <property type="entry name" value="40S RIBOSOMAL PROTEIN S14/30S RIBOSOMAL PROTEIN S11"/>
    <property type="match status" value="1"/>
</dbReference>
<dbReference type="Gene3D" id="3.30.420.80">
    <property type="entry name" value="Ribosomal protein S11"/>
    <property type="match status" value="1"/>
</dbReference>
<dbReference type="EMBL" id="MHBW01000029">
    <property type="protein sequence ID" value="OGY08333.1"/>
    <property type="molecule type" value="Genomic_DNA"/>
</dbReference>
<dbReference type="GO" id="GO:0003735">
    <property type="term" value="F:structural constituent of ribosome"/>
    <property type="evidence" value="ECO:0007669"/>
    <property type="project" value="InterPro"/>
</dbReference>
<dbReference type="InterPro" id="IPR036967">
    <property type="entry name" value="Ribosomal_uS11_sf"/>
</dbReference>
<dbReference type="AlphaFoldDB" id="A0A1G1UYV7"/>
<gene>
    <name evidence="4" type="primary">rpsK</name>
    <name evidence="5" type="ORF">A2782_00720</name>
</gene>
<reference evidence="5 6" key="1">
    <citation type="journal article" date="2016" name="Nat. Commun.">
        <title>Thousands of microbial genomes shed light on interconnected biogeochemical processes in an aquifer system.</title>
        <authorList>
            <person name="Anantharaman K."/>
            <person name="Brown C.T."/>
            <person name="Hug L.A."/>
            <person name="Sharon I."/>
            <person name="Castelle C.J."/>
            <person name="Probst A.J."/>
            <person name="Thomas B.C."/>
            <person name="Singh A."/>
            <person name="Wilkins M.J."/>
            <person name="Karaoz U."/>
            <person name="Brodie E.L."/>
            <person name="Williams K.H."/>
            <person name="Hubbard S.S."/>
            <person name="Banfield J.F."/>
        </authorList>
    </citation>
    <scope>NUCLEOTIDE SEQUENCE [LARGE SCALE GENOMIC DNA]</scope>
</reference>
<dbReference type="PIRSF" id="PIRSF002131">
    <property type="entry name" value="Ribosomal_S11"/>
    <property type="match status" value="1"/>
</dbReference>
<dbReference type="HAMAP" id="MF_01310">
    <property type="entry name" value="Ribosomal_uS11"/>
    <property type="match status" value="1"/>
</dbReference>
<evidence type="ECO:0000313" key="5">
    <source>
        <dbReference type="EMBL" id="OGY08333.1"/>
    </source>
</evidence>
<dbReference type="Pfam" id="PF00411">
    <property type="entry name" value="Ribosomal_S11"/>
    <property type="match status" value="1"/>
</dbReference>
<accession>A0A1G1UYV7</accession>
<dbReference type="GO" id="GO:1990904">
    <property type="term" value="C:ribonucleoprotein complex"/>
    <property type="evidence" value="ECO:0007669"/>
    <property type="project" value="UniProtKB-KW"/>
</dbReference>
<evidence type="ECO:0000256" key="4">
    <source>
        <dbReference type="HAMAP-Rule" id="MF_01310"/>
    </source>
</evidence>
<keyword evidence="3 4" id="KW-0687">Ribonucleoprotein</keyword>